<evidence type="ECO:0000313" key="7">
    <source>
        <dbReference type="EMBL" id="OMH27611.1"/>
    </source>
</evidence>
<keyword evidence="2" id="KW-1003">Cell membrane</keyword>
<dbReference type="RefSeq" id="WP_076701708.1">
    <property type="nucleotide sequence ID" value="NZ_MRDE01000016.1"/>
</dbReference>
<evidence type="ECO:0000313" key="8">
    <source>
        <dbReference type="Proteomes" id="UP000187085"/>
    </source>
</evidence>
<evidence type="ECO:0000256" key="5">
    <source>
        <dbReference type="ARBA" id="ARBA00023136"/>
    </source>
</evidence>
<sequence length="274" mass="27683">MTATAAPRPGQGRDARARSVLARAHPLAKLAAALVLTVALLATTDPVCAGVALVGELVLVPLAGLTLRTLLVRGWPILVAALVSGYGTTVLAPPSGAVLLQAGPFDLTSGALTAGVGIALRGLALAVPGILLLATTDPTDLADALAQRLHLPHRFVLGALAAMRLVGLLVAEWSTLSMARRARGVGAGARGIGGVLGRLRAGAGQTVALLVQAIRRAGRLAITMEARGFGSGRRTWARPSTFHPRDAVVVAGGVLLAVVAVTAAVLAGTWNPIL</sequence>
<dbReference type="Proteomes" id="UP000187085">
    <property type="component" value="Unassembled WGS sequence"/>
</dbReference>
<feature type="transmembrane region" description="Helical" evidence="6">
    <location>
        <begin position="247"/>
        <end position="270"/>
    </location>
</feature>
<evidence type="ECO:0000256" key="3">
    <source>
        <dbReference type="ARBA" id="ARBA00022692"/>
    </source>
</evidence>
<name>A0A1R1LJA0_9MICC</name>
<evidence type="ECO:0000256" key="4">
    <source>
        <dbReference type="ARBA" id="ARBA00022989"/>
    </source>
</evidence>
<proteinExistence type="predicted"/>
<feature type="transmembrane region" description="Helical" evidence="6">
    <location>
        <begin position="73"/>
        <end position="100"/>
    </location>
</feature>
<accession>A0A1R1LJA0</accession>
<dbReference type="AlphaFoldDB" id="A0A1R1LJA0"/>
<feature type="transmembrane region" description="Helical" evidence="6">
    <location>
        <begin position="112"/>
        <end position="135"/>
    </location>
</feature>
<dbReference type="PANTHER" id="PTHR34857:SF2">
    <property type="entry name" value="SLL0384 PROTEIN"/>
    <property type="match status" value="1"/>
</dbReference>
<keyword evidence="4 6" id="KW-1133">Transmembrane helix</keyword>
<dbReference type="Pfam" id="PF02361">
    <property type="entry name" value="CbiQ"/>
    <property type="match status" value="1"/>
</dbReference>
<evidence type="ECO:0000256" key="6">
    <source>
        <dbReference type="SAM" id="Phobius"/>
    </source>
</evidence>
<gene>
    <name evidence="7" type="ORF">BKD30_02865</name>
</gene>
<evidence type="ECO:0000256" key="1">
    <source>
        <dbReference type="ARBA" id="ARBA00004141"/>
    </source>
</evidence>
<dbReference type="OrthoDB" id="6400at2"/>
<protein>
    <submittedName>
        <fullName evidence="7">Cobalt transporter</fullName>
    </submittedName>
</protein>
<comment type="caution">
    <text evidence="7">The sequence shown here is derived from an EMBL/GenBank/DDBJ whole genome shotgun (WGS) entry which is preliminary data.</text>
</comment>
<keyword evidence="3 6" id="KW-0812">Transmembrane</keyword>
<keyword evidence="8" id="KW-1185">Reference proteome</keyword>
<dbReference type="GO" id="GO:0005886">
    <property type="term" value="C:plasma membrane"/>
    <property type="evidence" value="ECO:0007669"/>
    <property type="project" value="UniProtKB-ARBA"/>
</dbReference>
<evidence type="ECO:0000256" key="2">
    <source>
        <dbReference type="ARBA" id="ARBA00022475"/>
    </source>
</evidence>
<comment type="subcellular location">
    <subcellularLocation>
        <location evidence="1">Membrane</location>
        <topology evidence="1">Multi-pass membrane protein</topology>
    </subcellularLocation>
</comment>
<dbReference type="CDD" id="cd16914">
    <property type="entry name" value="EcfT"/>
    <property type="match status" value="1"/>
</dbReference>
<dbReference type="STRING" id="554083.BKD30_02865"/>
<dbReference type="EMBL" id="MRDE01000016">
    <property type="protein sequence ID" value="OMH27611.1"/>
    <property type="molecule type" value="Genomic_DNA"/>
</dbReference>
<dbReference type="InterPro" id="IPR003339">
    <property type="entry name" value="ABC/ECF_trnsptr_transmembrane"/>
</dbReference>
<keyword evidence="5 6" id="KW-0472">Membrane</keyword>
<dbReference type="PANTHER" id="PTHR34857">
    <property type="entry name" value="SLL0384 PROTEIN"/>
    <property type="match status" value="1"/>
</dbReference>
<organism evidence="7 8">
    <name type="scientific">Tersicoccus phoenicis</name>
    <dbReference type="NCBI Taxonomy" id="554083"/>
    <lineage>
        <taxon>Bacteria</taxon>
        <taxon>Bacillati</taxon>
        <taxon>Actinomycetota</taxon>
        <taxon>Actinomycetes</taxon>
        <taxon>Micrococcales</taxon>
        <taxon>Micrococcaceae</taxon>
        <taxon>Tersicoccus</taxon>
    </lineage>
</organism>
<reference evidence="7 8" key="1">
    <citation type="submission" date="2016-12" db="EMBL/GenBank/DDBJ databases">
        <title>Draft genome of Tersicoccus phoenicis 1P05MA.</title>
        <authorList>
            <person name="Nakajima Y."/>
            <person name="Yoshizawa S."/>
            <person name="Nakamura K."/>
            <person name="Ogura Y."/>
            <person name="Hayashi T."/>
            <person name="Kogure K."/>
        </authorList>
    </citation>
    <scope>NUCLEOTIDE SEQUENCE [LARGE SCALE GENOMIC DNA]</scope>
    <source>
        <strain evidence="7 8">1p05MA</strain>
    </source>
</reference>
<dbReference type="InterPro" id="IPR051611">
    <property type="entry name" value="ECF_transporter_component"/>
</dbReference>